<dbReference type="AlphaFoldDB" id="A0A2T2YMI4"/>
<dbReference type="PANTHER" id="PTHR43135">
    <property type="entry name" value="ALPHA-D-RIBOSE 1-METHYLPHOSPHONATE 5-TRIPHOSPHATE DIPHOSPHATASE"/>
    <property type="match status" value="1"/>
</dbReference>
<dbReference type="SUPFAM" id="SSF51556">
    <property type="entry name" value="Metallo-dependent hydrolases"/>
    <property type="match status" value="1"/>
</dbReference>
<gene>
    <name evidence="2" type="ORF">AHMF7605_26110</name>
</gene>
<reference evidence="2 3" key="1">
    <citation type="submission" date="2018-03" db="EMBL/GenBank/DDBJ databases">
        <title>Adhaeribacter sp. HMF7605 Genome sequencing and assembly.</title>
        <authorList>
            <person name="Kang H."/>
            <person name="Kang J."/>
            <person name="Cha I."/>
            <person name="Kim H."/>
            <person name="Joh K."/>
        </authorList>
    </citation>
    <scope>NUCLEOTIDE SEQUENCE [LARGE SCALE GENOMIC DNA]</scope>
    <source>
        <strain evidence="2 3">HMF7605</strain>
    </source>
</reference>
<feature type="domain" description="Amidohydrolase-related" evidence="1">
    <location>
        <begin position="81"/>
        <end position="432"/>
    </location>
</feature>
<dbReference type="InterPro" id="IPR006680">
    <property type="entry name" value="Amidohydro-rel"/>
</dbReference>
<protein>
    <recommendedName>
        <fullName evidence="1">Amidohydrolase-related domain-containing protein</fullName>
    </recommendedName>
</protein>
<keyword evidence="3" id="KW-1185">Reference proteome</keyword>
<dbReference type="SUPFAM" id="SSF51338">
    <property type="entry name" value="Composite domain of metallo-dependent hydrolases"/>
    <property type="match status" value="1"/>
</dbReference>
<evidence type="ECO:0000313" key="3">
    <source>
        <dbReference type="Proteomes" id="UP000240357"/>
    </source>
</evidence>
<dbReference type="Gene3D" id="3.40.50.10910">
    <property type="entry name" value="Amidohydrolase"/>
    <property type="match status" value="1"/>
</dbReference>
<dbReference type="InterPro" id="IPR051781">
    <property type="entry name" value="Metallo-dep_Hydrolase"/>
</dbReference>
<comment type="caution">
    <text evidence="2">The sequence shown here is derived from an EMBL/GenBank/DDBJ whole genome shotgun (WGS) entry which is preliminary data.</text>
</comment>
<dbReference type="Gene3D" id="1.20.58.520">
    <property type="entry name" value="Amidohydrolase"/>
    <property type="match status" value="1"/>
</dbReference>
<evidence type="ECO:0000259" key="1">
    <source>
        <dbReference type="Pfam" id="PF01979"/>
    </source>
</evidence>
<dbReference type="InterPro" id="IPR011059">
    <property type="entry name" value="Metal-dep_hydrolase_composite"/>
</dbReference>
<dbReference type="Gene3D" id="2.30.40.10">
    <property type="entry name" value="Urease, subunit C, domain 1"/>
    <property type="match status" value="1"/>
</dbReference>
<evidence type="ECO:0000313" key="2">
    <source>
        <dbReference type="EMBL" id="PSR56720.1"/>
    </source>
</evidence>
<sequence length="453" mass="50016">MKLCPLLFLLMVLILLFGCVPSPPSPKTYYLTHITVIDVIQGNSLPDRTVAITDSMITALGAAEEIFIPRQAQIINCQGKFLLPGLWDMHVHLGNATRTALPLFVANGITGVRDMGSKSFDSIQIWRKQIRSGQLTGPRIVSPGPILNGGHPEQEYQIGVNTVAEARRMVDSLAGLGVDFIKVHGGLTRETYYAIAQEATRRHLPFAGHVPISNSSITVTGEEAAQAGQRSLEHMLGIPFARDTIKAFQHMYPTPESLHQLFSVLVQNHTYVTPTLSVYQIPADYQALSLKQDSLLKYVAPELQAFWKSQIQDWPNRNKAFMNWLLTARKNMIPSLHDAGIPLLAGTDTGFPFVLPGFGLHEELQYLVEAGLTPLEALQTATINPATFLGKQGKLGSVEKGKLADLVILNADPTISIQNLHLIEAVMVNGKWYDRSTLNQELKQVAHQVKRIR</sequence>
<dbReference type="PANTHER" id="PTHR43135:SF3">
    <property type="entry name" value="ALPHA-D-RIBOSE 1-METHYLPHOSPHONATE 5-TRIPHOSPHATE DIPHOSPHATASE"/>
    <property type="match status" value="1"/>
</dbReference>
<dbReference type="Pfam" id="PF01979">
    <property type="entry name" value="Amidohydro_1"/>
    <property type="match status" value="1"/>
</dbReference>
<dbReference type="InterPro" id="IPR032466">
    <property type="entry name" value="Metal_Hydrolase"/>
</dbReference>
<organism evidence="2 3">
    <name type="scientific">Adhaeribacter arboris</name>
    <dbReference type="NCBI Taxonomy" id="2072846"/>
    <lineage>
        <taxon>Bacteria</taxon>
        <taxon>Pseudomonadati</taxon>
        <taxon>Bacteroidota</taxon>
        <taxon>Cytophagia</taxon>
        <taxon>Cytophagales</taxon>
        <taxon>Hymenobacteraceae</taxon>
        <taxon>Adhaeribacter</taxon>
    </lineage>
</organism>
<dbReference type="EMBL" id="PYFT01000001">
    <property type="protein sequence ID" value="PSR56720.1"/>
    <property type="molecule type" value="Genomic_DNA"/>
</dbReference>
<dbReference type="Gene3D" id="3.30.110.90">
    <property type="entry name" value="Amidohydrolase"/>
    <property type="match status" value="1"/>
</dbReference>
<name>A0A2T2YMI4_9BACT</name>
<proteinExistence type="predicted"/>
<accession>A0A2T2YMI4</accession>
<dbReference type="PROSITE" id="PS51257">
    <property type="entry name" value="PROKAR_LIPOPROTEIN"/>
    <property type="match status" value="1"/>
</dbReference>
<dbReference type="GO" id="GO:0016810">
    <property type="term" value="F:hydrolase activity, acting on carbon-nitrogen (but not peptide) bonds"/>
    <property type="evidence" value="ECO:0007669"/>
    <property type="project" value="InterPro"/>
</dbReference>
<dbReference type="Proteomes" id="UP000240357">
    <property type="component" value="Unassembled WGS sequence"/>
</dbReference>